<keyword evidence="3" id="KW-1185">Reference proteome</keyword>
<dbReference type="Pfam" id="PF23659">
    <property type="entry name" value="UFL1"/>
    <property type="match status" value="1"/>
</dbReference>
<evidence type="ECO:0000259" key="2">
    <source>
        <dbReference type="Pfam" id="PF23659"/>
    </source>
</evidence>
<evidence type="ECO:0000313" key="3">
    <source>
        <dbReference type="Proteomes" id="UP000046393"/>
    </source>
</evidence>
<accession>A0A0N5ACC8</accession>
<dbReference type="GO" id="GO:0061666">
    <property type="term" value="F:UFM1 ligase activity"/>
    <property type="evidence" value="ECO:0007669"/>
    <property type="project" value="InterPro"/>
</dbReference>
<feature type="compositionally biased region" description="Basic residues" evidence="1">
    <location>
        <begin position="188"/>
        <end position="197"/>
    </location>
</feature>
<dbReference type="GO" id="GO:1990592">
    <property type="term" value="P:protein K69-linked ufmylation"/>
    <property type="evidence" value="ECO:0007669"/>
    <property type="project" value="TreeGrafter"/>
</dbReference>
<dbReference type="PANTHER" id="PTHR31057:SF0">
    <property type="entry name" value="E3 UFM1-PROTEIN LIGASE 1"/>
    <property type="match status" value="1"/>
</dbReference>
<sequence>VPGTVVGGRSSYHAFYVPNEYIALVKQYIRKTLEMEQLFEVSIFKRLSISNPIGLLNEIFTPEEYSLLMFFPSVIVTRQRWASIYDEILDEMSHVNYTDLSEYLPPAFSTEEDYDKVISICTKANEDWHGIAYSPIIYKQQLLVNALCVLDDYITQKAEEAAASWKKNSKLMTKAERQKMNDDWEPKSKKKGGRGRSGKQSAKDDPNPDMITATISVEEIEAYLKKFDEFPPRTRTEIAEQILETAKVNLQTRLDSLIQNSRLISSKEEKRSFALLQENIRNVFKQICIFENGAATFPDSESSQLLSHLCRTLCTDVANMVLSYISGIERTKNFNSKLREECLQSVESTEVRDIISEMFVAVENNNIDSFHKCIAKLSSHTLCSLNLKIPDKRHRAELVKIYANELRNRLVACEDAITGLLLSLLLIFAERANVAVYASGKLVSILIKEVLLNYFYF</sequence>
<proteinExistence type="predicted"/>
<dbReference type="InterPro" id="IPR018611">
    <property type="entry name" value="Ufl1"/>
</dbReference>
<feature type="domain" description="E3 UFM1-protein ligase 1-like" evidence="2">
    <location>
        <begin position="276"/>
        <end position="388"/>
    </location>
</feature>
<dbReference type="InterPro" id="IPR056580">
    <property type="entry name" value="Ufl1_dom"/>
</dbReference>
<organism evidence="3 4">
    <name type="scientific">Syphacia muris</name>
    <dbReference type="NCBI Taxonomy" id="451379"/>
    <lineage>
        <taxon>Eukaryota</taxon>
        <taxon>Metazoa</taxon>
        <taxon>Ecdysozoa</taxon>
        <taxon>Nematoda</taxon>
        <taxon>Chromadorea</taxon>
        <taxon>Rhabditida</taxon>
        <taxon>Spirurina</taxon>
        <taxon>Oxyuridomorpha</taxon>
        <taxon>Oxyuroidea</taxon>
        <taxon>Oxyuridae</taxon>
        <taxon>Syphacia</taxon>
    </lineage>
</organism>
<dbReference type="WBParaSite" id="SMUV_0000180401-mRNA-1">
    <property type="protein sequence ID" value="SMUV_0000180401-mRNA-1"/>
    <property type="gene ID" value="SMUV_0000180401"/>
</dbReference>
<feature type="region of interest" description="Disordered" evidence="1">
    <location>
        <begin position="175"/>
        <end position="210"/>
    </location>
</feature>
<protein>
    <submittedName>
        <fullName evidence="4">E3 UFM1-protein ligase 1 homolog</fullName>
    </submittedName>
</protein>
<dbReference type="AlphaFoldDB" id="A0A0N5ACC8"/>
<evidence type="ECO:0000313" key="4">
    <source>
        <dbReference type="WBParaSite" id="SMUV_0000180401-mRNA-1"/>
    </source>
</evidence>
<name>A0A0N5ACC8_9BILA</name>
<dbReference type="STRING" id="451379.A0A0N5ACC8"/>
<evidence type="ECO:0000256" key="1">
    <source>
        <dbReference type="SAM" id="MobiDB-lite"/>
    </source>
</evidence>
<feature type="compositionally biased region" description="Basic and acidic residues" evidence="1">
    <location>
        <begin position="175"/>
        <end position="187"/>
    </location>
</feature>
<dbReference type="PANTHER" id="PTHR31057">
    <property type="entry name" value="E3 UFM1-PROTEIN LIGASE 1"/>
    <property type="match status" value="1"/>
</dbReference>
<reference evidence="4" key="1">
    <citation type="submission" date="2017-02" db="UniProtKB">
        <authorList>
            <consortium name="WormBaseParasite"/>
        </authorList>
    </citation>
    <scope>IDENTIFICATION</scope>
</reference>
<dbReference type="GO" id="GO:0005789">
    <property type="term" value="C:endoplasmic reticulum membrane"/>
    <property type="evidence" value="ECO:0007669"/>
    <property type="project" value="TreeGrafter"/>
</dbReference>
<dbReference type="GO" id="GO:0034976">
    <property type="term" value="P:response to endoplasmic reticulum stress"/>
    <property type="evidence" value="ECO:0007669"/>
    <property type="project" value="TreeGrafter"/>
</dbReference>
<dbReference type="Proteomes" id="UP000046393">
    <property type="component" value="Unplaced"/>
</dbReference>
<dbReference type="GO" id="GO:0032434">
    <property type="term" value="P:regulation of proteasomal ubiquitin-dependent protein catabolic process"/>
    <property type="evidence" value="ECO:0007669"/>
    <property type="project" value="TreeGrafter"/>
</dbReference>